<dbReference type="NCBIfam" id="NF038196">
    <property type="entry name" value="ferrodoxin_EFR1"/>
    <property type="match status" value="1"/>
</dbReference>
<dbReference type="InterPro" id="IPR017896">
    <property type="entry name" value="4Fe4S_Fe-S-bd"/>
</dbReference>
<dbReference type="SUPFAM" id="SSF54862">
    <property type="entry name" value="4Fe-4S ferredoxins"/>
    <property type="match status" value="1"/>
</dbReference>
<dbReference type="PROSITE" id="PS51379">
    <property type="entry name" value="4FE4S_FER_2"/>
    <property type="match status" value="2"/>
</dbReference>
<dbReference type="Proteomes" id="UP001652431">
    <property type="component" value="Unassembled WGS sequence"/>
</dbReference>
<organism evidence="5 6">
    <name type="scientific">Dorea acetigenes</name>
    <dbReference type="NCBI Taxonomy" id="2981787"/>
    <lineage>
        <taxon>Bacteria</taxon>
        <taxon>Bacillati</taxon>
        <taxon>Bacillota</taxon>
        <taxon>Clostridia</taxon>
        <taxon>Lachnospirales</taxon>
        <taxon>Lachnospiraceae</taxon>
        <taxon>Dorea</taxon>
    </lineage>
</organism>
<comment type="caution">
    <text evidence="5">The sequence shown here is derived from an EMBL/GenBank/DDBJ whole genome shotgun (WGS) entry which is preliminary data.</text>
</comment>
<dbReference type="InterPro" id="IPR029039">
    <property type="entry name" value="Flavoprotein-like_sf"/>
</dbReference>
<accession>A0ABT2RMD8</accession>
<dbReference type="EMBL" id="JAOQJU010000008">
    <property type="protein sequence ID" value="MCU6686577.1"/>
    <property type="molecule type" value="Genomic_DNA"/>
</dbReference>
<dbReference type="SUPFAM" id="SSF52218">
    <property type="entry name" value="Flavoproteins"/>
    <property type="match status" value="1"/>
</dbReference>
<dbReference type="RefSeq" id="WP_158369710.1">
    <property type="nucleotide sequence ID" value="NZ_JAOQJU010000008.1"/>
</dbReference>
<evidence type="ECO:0000313" key="5">
    <source>
        <dbReference type="EMBL" id="MCU6686577.1"/>
    </source>
</evidence>
<keyword evidence="2" id="KW-0408">Iron</keyword>
<gene>
    <name evidence="5" type="ORF">OCV99_08445</name>
</gene>
<evidence type="ECO:0000256" key="2">
    <source>
        <dbReference type="ARBA" id="ARBA00023004"/>
    </source>
</evidence>
<sequence>MIYCFTGTGNSLWAAKELGRILKTPVEGLIKYRNMPLECPDDMVGFIFPTYMGDIPWIVKEILVKVKVRADSYVFLVMTSNNGQSGKAFQSVDEALQTNGGHLCAGFNLQMPGNCLISSEEENQKRLAQAPSVIKKISEMVCRKSILYEPSGKKAEAGFVEKSYFYGTHSLKRLTLMKNFRITKDCIGCGICASVCPTDNIVINGGKAVHKEQCAACYACLHWCPKHAVKLRVPTLSKRPQYHHPKISLQDVKKLKEGDIS</sequence>
<protein>
    <submittedName>
        <fullName evidence="5">EFR1 family ferrodoxin</fullName>
    </submittedName>
</protein>
<dbReference type="Gene3D" id="3.30.70.20">
    <property type="match status" value="1"/>
</dbReference>
<dbReference type="InterPro" id="IPR017900">
    <property type="entry name" value="4Fe4S_Fe_S_CS"/>
</dbReference>
<evidence type="ECO:0000256" key="3">
    <source>
        <dbReference type="ARBA" id="ARBA00023014"/>
    </source>
</evidence>
<evidence type="ECO:0000256" key="1">
    <source>
        <dbReference type="ARBA" id="ARBA00022723"/>
    </source>
</evidence>
<dbReference type="PROSITE" id="PS00198">
    <property type="entry name" value="4FE4S_FER_1"/>
    <property type="match status" value="2"/>
</dbReference>
<proteinExistence type="predicted"/>
<dbReference type="InterPro" id="IPR047964">
    <property type="entry name" value="EFR1-like"/>
</dbReference>
<reference evidence="5 6" key="1">
    <citation type="journal article" date="2021" name="ISME Commun">
        <title>Automated analysis of genomic sequences facilitates high-throughput and comprehensive description of bacteria.</title>
        <authorList>
            <person name="Hitch T.C.A."/>
        </authorList>
    </citation>
    <scope>NUCLEOTIDE SEQUENCE [LARGE SCALE GENOMIC DNA]</scope>
    <source>
        <strain evidence="5 6">Sanger_03</strain>
    </source>
</reference>
<feature type="domain" description="4Fe-4S ferredoxin-type" evidence="4">
    <location>
        <begin position="209"/>
        <end position="234"/>
    </location>
</feature>
<feature type="domain" description="4Fe-4S ferredoxin-type" evidence="4">
    <location>
        <begin position="178"/>
        <end position="206"/>
    </location>
</feature>
<dbReference type="Pfam" id="PF13237">
    <property type="entry name" value="Fer4_10"/>
    <property type="match status" value="1"/>
</dbReference>
<keyword evidence="6" id="KW-1185">Reference proteome</keyword>
<keyword evidence="1" id="KW-0479">Metal-binding</keyword>
<keyword evidence="3" id="KW-0411">Iron-sulfur</keyword>
<evidence type="ECO:0000313" key="6">
    <source>
        <dbReference type="Proteomes" id="UP001652431"/>
    </source>
</evidence>
<evidence type="ECO:0000259" key="4">
    <source>
        <dbReference type="PROSITE" id="PS51379"/>
    </source>
</evidence>
<name>A0ABT2RMD8_9FIRM</name>